<accession>A0A075H2H8</accession>
<name>A0A075H2H8_9EURY</name>
<feature type="coiled-coil region" evidence="1">
    <location>
        <begin position="251"/>
        <end position="285"/>
    </location>
</feature>
<reference evidence="2" key="1">
    <citation type="journal article" date="2014" name="Genome Biol. Evol.">
        <title>Pangenome evidence for extensive interdomain horizontal transfer affecting lineage core and shell genes in uncultured planktonic thaumarchaeota and euryarchaeota.</title>
        <authorList>
            <person name="Deschamps P."/>
            <person name="Zivanovic Y."/>
            <person name="Moreira D."/>
            <person name="Rodriguez-Valera F."/>
            <person name="Lopez-Garcia P."/>
        </authorList>
    </citation>
    <scope>NUCLEOTIDE SEQUENCE</scope>
</reference>
<evidence type="ECO:0000313" key="2">
    <source>
        <dbReference type="EMBL" id="AIF08113.1"/>
    </source>
</evidence>
<proteinExistence type="predicted"/>
<organism evidence="2">
    <name type="scientific">uncultured marine group II/III euryarchaeote KM3_26_H05</name>
    <dbReference type="NCBI Taxonomy" id="1456427"/>
    <lineage>
        <taxon>Archaea</taxon>
        <taxon>Methanobacteriati</taxon>
        <taxon>Methanobacteriota</taxon>
        <taxon>environmental samples</taxon>
    </lineage>
</organism>
<keyword evidence="1" id="KW-0175">Coiled coil</keyword>
<dbReference type="EMBL" id="KF900821">
    <property type="protein sequence ID" value="AIF08113.1"/>
    <property type="molecule type" value="Genomic_DNA"/>
</dbReference>
<protein>
    <submittedName>
        <fullName evidence="2">Uncharacterized protein</fullName>
    </submittedName>
</protein>
<dbReference type="AlphaFoldDB" id="A0A075H2H8"/>
<sequence length="285" mass="33286">MHIPSSIQVMGQPGMNNSTVQIYNPRHHVPGDQLSIQHLKNTQQKGAGALKKLTGIAEEKPETGDRDKVAQKHIQQINPNFRKWVFDEGKMSLRTILPDDHQLFQKINANQELEQKRLEINRMGFAAEIQELWELANSQKKYSKETKNWLMHKSPFTTPNSLTEMFETPLVSLMGGFYTKNIIRHLDYPIERKEVICNNCGTIVRTYMDFENTIKEIENIFELVQTMYDCLTRYDSAMINWERDDKAEKDKAKKIRMENKMQANIEALEAERKAMEEKLRKLKGE</sequence>
<evidence type="ECO:0000256" key="1">
    <source>
        <dbReference type="SAM" id="Coils"/>
    </source>
</evidence>